<comment type="caution">
    <text evidence="2">The sequence shown here is derived from an EMBL/GenBank/DDBJ whole genome shotgun (WGS) entry which is preliminary data.</text>
</comment>
<gene>
    <name evidence="2" type="ORF">RDB_LOCUS52672</name>
</gene>
<feature type="domain" description="BTB" evidence="1">
    <location>
        <begin position="62"/>
        <end position="143"/>
    </location>
</feature>
<dbReference type="InterPro" id="IPR000210">
    <property type="entry name" value="BTB/POZ_dom"/>
</dbReference>
<proteinExistence type="predicted"/>
<protein>
    <recommendedName>
        <fullName evidence="1">BTB domain-containing protein</fullName>
    </recommendedName>
</protein>
<accession>A0A8H3BNT7</accession>
<name>A0A8H3BNT7_9AGAM</name>
<evidence type="ECO:0000313" key="3">
    <source>
        <dbReference type="Proteomes" id="UP000663850"/>
    </source>
</evidence>
<dbReference type="Proteomes" id="UP000663850">
    <property type="component" value="Unassembled WGS sequence"/>
</dbReference>
<dbReference type="PROSITE" id="PS50097">
    <property type="entry name" value="BTB"/>
    <property type="match status" value="1"/>
</dbReference>
<sequence length="332" mass="36299">MSVSTFNSSIVSARLILRPQQIGDATSVSSKPMRVPQGLKSDSTLISISTRFNLESPDIQDSDLVLVATDKVYFYAHRSILLLDSSNCFGSLIPLSVDEAESQGGGESTALPSERAEAHTFITTDYASDVLNVVLHSVYKFEVGGYRPSPSTLREATHALSFLGYNLSYIYVPHSELFMLFLQAGVAEPLEMYALAAQYALEDLAVAVSTFTLSVSPSEITDDLAVQMGPIYLRRLFFLHLGRADALKRLLYPPPAPHSAIPDPNCGPENQSTVSRIWALACATVVVDNNPSNLASIFTPLSAQLRCQRCRQTLQERVTTLISDWSSIKCTI</sequence>
<evidence type="ECO:0000313" key="2">
    <source>
        <dbReference type="EMBL" id="CAE6462234.1"/>
    </source>
</evidence>
<dbReference type="EMBL" id="CAJMWZ010002787">
    <property type="protein sequence ID" value="CAE6462234.1"/>
    <property type="molecule type" value="Genomic_DNA"/>
</dbReference>
<evidence type="ECO:0000259" key="1">
    <source>
        <dbReference type="PROSITE" id="PS50097"/>
    </source>
</evidence>
<reference evidence="2" key="1">
    <citation type="submission" date="2021-01" db="EMBL/GenBank/DDBJ databases">
        <authorList>
            <person name="Kaushik A."/>
        </authorList>
    </citation>
    <scope>NUCLEOTIDE SEQUENCE</scope>
    <source>
        <strain evidence="2">Type strain: AG8-Rh-89/</strain>
    </source>
</reference>
<organism evidence="2 3">
    <name type="scientific">Rhizoctonia solani</name>
    <dbReference type="NCBI Taxonomy" id="456999"/>
    <lineage>
        <taxon>Eukaryota</taxon>
        <taxon>Fungi</taxon>
        <taxon>Dikarya</taxon>
        <taxon>Basidiomycota</taxon>
        <taxon>Agaricomycotina</taxon>
        <taxon>Agaricomycetes</taxon>
        <taxon>Cantharellales</taxon>
        <taxon>Ceratobasidiaceae</taxon>
        <taxon>Rhizoctonia</taxon>
    </lineage>
</organism>
<dbReference type="AlphaFoldDB" id="A0A8H3BNT7"/>